<sequence length="179" mass="19982">MSALLYIVISIAIVVAVFLLLAAVTKSEYTVTRSVVIDQPKQVVFDYIKYLKNQDNYSVWVMMDPGMKKEYTGTDGTVGFKSSWNSDNKKVGQGEQTITGINEGEMLNSEIHFIKPFEGLAKASMITDALPLNKTKVTWTFTSKMAYPMNIMLLFMNMDKMIGGDLETGLVNLKNVLEA</sequence>
<evidence type="ECO:0000313" key="3">
    <source>
        <dbReference type="Proteomes" id="UP001216139"/>
    </source>
</evidence>
<gene>
    <name evidence="2" type="ORF">PQO05_01870</name>
</gene>
<keyword evidence="1" id="KW-1133">Transmembrane helix</keyword>
<proteinExistence type="predicted"/>
<dbReference type="CDD" id="cd07818">
    <property type="entry name" value="SRPBCC_1"/>
    <property type="match status" value="1"/>
</dbReference>
<evidence type="ECO:0000256" key="1">
    <source>
        <dbReference type="SAM" id="Phobius"/>
    </source>
</evidence>
<dbReference type="Proteomes" id="UP001216139">
    <property type="component" value="Chromosome"/>
</dbReference>
<feature type="transmembrane region" description="Helical" evidence="1">
    <location>
        <begin position="6"/>
        <end position="24"/>
    </location>
</feature>
<dbReference type="InterPro" id="IPR023393">
    <property type="entry name" value="START-like_dom_sf"/>
</dbReference>
<dbReference type="SUPFAM" id="SSF55961">
    <property type="entry name" value="Bet v1-like"/>
    <property type="match status" value="1"/>
</dbReference>
<keyword evidence="3" id="KW-1185">Reference proteome</keyword>
<name>A0ABY7T8I8_9SPHI</name>
<dbReference type="Gene3D" id="3.30.530.20">
    <property type="match status" value="1"/>
</dbReference>
<keyword evidence="1" id="KW-0472">Membrane</keyword>
<reference evidence="2 3" key="1">
    <citation type="submission" date="2023-02" db="EMBL/GenBank/DDBJ databases">
        <title>Genome sequence of Mucilaginibacter jinjuensis strain KACC 16571.</title>
        <authorList>
            <person name="Kim S."/>
            <person name="Heo J."/>
            <person name="Kwon S.-W."/>
        </authorList>
    </citation>
    <scope>NUCLEOTIDE SEQUENCE [LARGE SCALE GENOMIC DNA]</scope>
    <source>
        <strain evidence="2 3">KACC 16571</strain>
    </source>
</reference>
<organism evidence="2 3">
    <name type="scientific">Mucilaginibacter jinjuensis</name>
    <dbReference type="NCBI Taxonomy" id="1176721"/>
    <lineage>
        <taxon>Bacteria</taxon>
        <taxon>Pseudomonadati</taxon>
        <taxon>Bacteroidota</taxon>
        <taxon>Sphingobacteriia</taxon>
        <taxon>Sphingobacteriales</taxon>
        <taxon>Sphingobacteriaceae</taxon>
        <taxon>Mucilaginibacter</taxon>
    </lineage>
</organism>
<evidence type="ECO:0000313" key="2">
    <source>
        <dbReference type="EMBL" id="WCT12677.1"/>
    </source>
</evidence>
<dbReference type="RefSeq" id="WP_273630940.1">
    <property type="nucleotide sequence ID" value="NZ_CP117167.1"/>
</dbReference>
<accession>A0ABY7T8I8</accession>
<keyword evidence="1" id="KW-0812">Transmembrane</keyword>
<dbReference type="EMBL" id="CP117167">
    <property type="protein sequence ID" value="WCT12677.1"/>
    <property type="molecule type" value="Genomic_DNA"/>
</dbReference>
<protein>
    <submittedName>
        <fullName evidence="2">SRPBCC family protein</fullName>
    </submittedName>
</protein>